<evidence type="ECO:0000256" key="2">
    <source>
        <dbReference type="SAM" id="MobiDB-lite"/>
    </source>
</evidence>
<dbReference type="RefSeq" id="WP_200310125.1">
    <property type="nucleotide sequence ID" value="NZ_JAENIM010000016.1"/>
</dbReference>
<dbReference type="InterPro" id="IPR027417">
    <property type="entry name" value="P-loop_NTPase"/>
</dbReference>
<feature type="domain" description="AAA+ ATPase" evidence="3">
    <location>
        <begin position="1270"/>
        <end position="1422"/>
    </location>
</feature>
<dbReference type="InterPro" id="IPR057224">
    <property type="entry name" value="DUF7902"/>
</dbReference>
<sequence length="1699" mass="192907">MSEEQENNQLESGAYEVIRARMAKHGTELQQRLNQLNDERRDVFGSIEPALLATERISTQHNCVSRDMVSIGKNRFIFGYNIHFGLKQTTELGDVFDLYEYHPADHTFHKLDEAELFGAEFEEDFKSLYKYYKDTVFVKFMVIGPHLFMGMRVGKELTNIKCFKWLLKGDGSLDYLGNRSDHEYVFPQQQEFQWKRAHRDMQRSGEHPHVSIEDRLFVETVGGDLTIKIEDNTETGQGIYEELVDDPDQTLDDAEILYATVGPLIVLKVLPYREEHYRYLVYNEKTQTVVRCDAIGHSCVLLPDDHGLIFANGYLLLSGEFKTFDHGLLDMRFEKRIVSANGEDTFFVFYNRQSGDYVLLSYNLITRSIDTPVICSGYSLFENGRLLYFRNEDEAQKHHVIQIWQTPYINDEYQTLETAGNGSFISKIGNQDIVRCMSECREVLGLLGKDDSYADLYLDLVKKTGDLVDAYFWLNKDEMFDLAEPLSEINAAARSAVEEFEKVLELRNSAKQKTDDLESAAKELIREIEHSPADDIIGFVNHLAQLRRMRGEVIGLRDLRYNEPARIDLIEQSLVEQIQILSDLTVKFLLTEEALDPYREAVQSQSEAVKNLEKVADADATGAELDKAGSELEMLIEIVSNLKIDDATKTTAIIESISEIYSTLNAVRASLKGKRHDLAKSEGVAQFAAQMKLLGQAVVNFLDLCDTAEKCDEYLTKVMVQIEELDGKFSEFDEYLEQLAAKREEVYDAFEARKVALLEKRNKRANNLIKSAERILTGVRNRAASFAEINEINGYFAGDLMVSKVREIIDELDELGDSVKAADIQTRLKTLREDAVRQLKDRNELFVDGTNIIQFGKHQFTVNTQELELTVVPQGDEMSFHLAGTDFFERIDDPDFLKTRSVWSQELVSENRAVYRSEYLAYLYLLHAEENGQLEVSDDLLSQVQAFANNRYSEGYTKGVHDHDAELILRKLLPMHNEVGMLRYSPAVRAFAMLFWKQWHHEDKSQLEVKLRAQGMVEAVFVSVDRNERKKYQAELEREIDKFAGSQNLNSVTIVQRAAEYLIAHFARAESFEISSQAAEWVQKFHTTLSAKRVGDQYDNSLAELDGNVIGQYQVIGAWLRGFAASVTDDLDAYNAELQMMYLQEAAAHLLYGGHDPKSVVRVELMAECEGLLGQHAVVSDGKYHFHYNLFIRKMLDFSQYDVPVYQSYQETKSQLLELKRDEMRLDEFKPRVMSSFVRNRLLNEVYLPIIGDNLAKQMGTAGKDTRTDRMGMLLLISPPGYGKTTLMEYIADRLGITFMKINGPALGHEVKSLDPAEAPNASAREEVQKLNLALEMGDNVMIYLDDIQHTHSEFLQKFISLCDGQRKIEGVYKGQAKTYDLRGKKVAVVMAGNPYTETGGKFQIPDMLANRADTYNLGDILGGHEAAFKASYIENSLTSNAVLSKLSSRSQQDVYAVMKLVEGAPRDEIDFEAPFSASEVEDFIRVMTHLYRVRDSILRVNLEYIHSAAQEDNYRVEPAFKLQGSYRNMNRIAEKVIPLMTDEEVSELVISHYESESQTLTTGAEANLLKFKEMEGIQTASESARWQEIKDEFSKQKLLGGAGDDDPVARVVAQMSQFNDGLSAINGGLQSLGSVFTAPKQLDDPTLAKIESLISGLRSVPVQVDIKVVPVQEQSSVSPKNTDDGKMVDIEPEVRQLE</sequence>
<evidence type="ECO:0000313" key="5">
    <source>
        <dbReference type="Proteomes" id="UP000624703"/>
    </source>
</evidence>
<dbReference type="EMBL" id="JAENIM010000016">
    <property type="protein sequence ID" value="MBK1790086.1"/>
    <property type="molecule type" value="Genomic_DNA"/>
</dbReference>
<dbReference type="Pfam" id="PF12458">
    <property type="entry name" value="DUF3686"/>
    <property type="match status" value="1"/>
</dbReference>
<dbReference type="InterPro" id="IPR020958">
    <property type="entry name" value="DUF3686"/>
</dbReference>
<dbReference type="Pfam" id="PF25472">
    <property type="entry name" value="DUF7902"/>
    <property type="match status" value="1"/>
</dbReference>
<proteinExistence type="predicted"/>
<protein>
    <submittedName>
        <fullName evidence="4">DNA repair ATPase</fullName>
    </submittedName>
</protein>
<name>A0A8J7MBR8_9BACT</name>
<organism evidence="4 5">
    <name type="scientific">Persicirhabdus sediminis</name>
    <dbReference type="NCBI Taxonomy" id="454144"/>
    <lineage>
        <taxon>Bacteria</taxon>
        <taxon>Pseudomonadati</taxon>
        <taxon>Verrucomicrobiota</taxon>
        <taxon>Verrucomicrobiia</taxon>
        <taxon>Verrucomicrobiales</taxon>
        <taxon>Verrucomicrobiaceae</taxon>
        <taxon>Persicirhabdus</taxon>
    </lineage>
</organism>
<keyword evidence="1" id="KW-0175">Coiled coil</keyword>
<gene>
    <name evidence="4" type="ORF">JIN82_02830</name>
</gene>
<accession>A0A8J7MBR8</accession>
<dbReference type="InterPro" id="IPR003959">
    <property type="entry name" value="ATPase_AAA_core"/>
</dbReference>
<evidence type="ECO:0000313" key="4">
    <source>
        <dbReference type="EMBL" id="MBK1790086.1"/>
    </source>
</evidence>
<dbReference type="SUPFAM" id="SSF52540">
    <property type="entry name" value="P-loop containing nucleoside triphosphate hydrolases"/>
    <property type="match status" value="1"/>
</dbReference>
<keyword evidence="5" id="KW-1185">Reference proteome</keyword>
<dbReference type="Gene3D" id="3.40.50.300">
    <property type="entry name" value="P-loop containing nucleotide triphosphate hydrolases"/>
    <property type="match status" value="1"/>
</dbReference>
<dbReference type="SMART" id="SM00382">
    <property type="entry name" value="AAA"/>
    <property type="match status" value="1"/>
</dbReference>
<evidence type="ECO:0000256" key="1">
    <source>
        <dbReference type="SAM" id="Coils"/>
    </source>
</evidence>
<feature type="compositionally biased region" description="Basic and acidic residues" evidence="2">
    <location>
        <begin position="1682"/>
        <end position="1699"/>
    </location>
</feature>
<evidence type="ECO:0000259" key="3">
    <source>
        <dbReference type="SMART" id="SM00382"/>
    </source>
</evidence>
<feature type="coiled-coil region" evidence="1">
    <location>
        <begin position="755"/>
        <end position="782"/>
    </location>
</feature>
<dbReference type="Proteomes" id="UP000624703">
    <property type="component" value="Unassembled WGS sequence"/>
</dbReference>
<reference evidence="4" key="1">
    <citation type="submission" date="2021-01" db="EMBL/GenBank/DDBJ databases">
        <title>Modified the classification status of verrucomicrobia.</title>
        <authorList>
            <person name="Feng X."/>
        </authorList>
    </citation>
    <scope>NUCLEOTIDE SEQUENCE</scope>
    <source>
        <strain evidence="4">_KCTC 22039</strain>
    </source>
</reference>
<dbReference type="InterPro" id="IPR003593">
    <property type="entry name" value="AAA+_ATPase"/>
</dbReference>
<comment type="caution">
    <text evidence="4">The sequence shown here is derived from an EMBL/GenBank/DDBJ whole genome shotgun (WGS) entry which is preliminary data.</text>
</comment>
<dbReference type="Pfam" id="PF00004">
    <property type="entry name" value="AAA"/>
    <property type="match status" value="1"/>
</dbReference>
<feature type="region of interest" description="Disordered" evidence="2">
    <location>
        <begin position="1673"/>
        <end position="1699"/>
    </location>
</feature>
<dbReference type="GO" id="GO:0016887">
    <property type="term" value="F:ATP hydrolysis activity"/>
    <property type="evidence" value="ECO:0007669"/>
    <property type="project" value="InterPro"/>
</dbReference>
<dbReference type="GO" id="GO:0005524">
    <property type="term" value="F:ATP binding"/>
    <property type="evidence" value="ECO:0007669"/>
    <property type="project" value="InterPro"/>
</dbReference>